<dbReference type="GO" id="GO:0035686">
    <property type="term" value="C:sperm fibrous sheath"/>
    <property type="evidence" value="ECO:0007669"/>
    <property type="project" value="TreeGrafter"/>
</dbReference>
<dbReference type="GO" id="GO:0005737">
    <property type="term" value="C:cytoplasm"/>
    <property type="evidence" value="ECO:0007669"/>
    <property type="project" value="TreeGrafter"/>
</dbReference>
<dbReference type="GO" id="GO:0048240">
    <property type="term" value="P:sperm capacitation"/>
    <property type="evidence" value="ECO:0007669"/>
    <property type="project" value="InterPro"/>
</dbReference>
<reference evidence="1" key="3">
    <citation type="submission" date="2025-09" db="UniProtKB">
        <authorList>
            <consortium name="Ensembl"/>
        </authorList>
    </citation>
    <scope>IDENTIFICATION</scope>
</reference>
<dbReference type="Proteomes" id="UP000472265">
    <property type="component" value="Chromosome 12"/>
</dbReference>
<dbReference type="Gene3D" id="1.20.890.10">
    <property type="entry name" value="cAMP-dependent protein kinase regulatory subunit, dimerization-anchoring domain"/>
    <property type="match status" value="1"/>
</dbReference>
<evidence type="ECO:0008006" key="3">
    <source>
        <dbReference type="Google" id="ProtNLM"/>
    </source>
</evidence>
<evidence type="ECO:0000313" key="2">
    <source>
        <dbReference type="Proteomes" id="UP000472265"/>
    </source>
</evidence>
<dbReference type="CDD" id="cd12100">
    <property type="entry name" value="DD_CABYR_SP17"/>
    <property type="match status" value="1"/>
</dbReference>
<dbReference type="Ensembl" id="ENSSAUT00010058886.1">
    <property type="protein sequence ID" value="ENSSAUP00010056049.1"/>
    <property type="gene ID" value="ENSSAUG00010023030.1"/>
</dbReference>
<reference evidence="1" key="1">
    <citation type="submission" date="2021-04" db="EMBL/GenBank/DDBJ databases">
        <authorList>
            <consortium name="Wellcome Sanger Institute Data Sharing"/>
        </authorList>
    </citation>
    <scope>NUCLEOTIDE SEQUENCE [LARGE SCALE GENOMIC DNA]</scope>
</reference>
<dbReference type="PANTHER" id="PTHR15494">
    <property type="entry name" value="CALCIUM-BINDING TYROSINE PHOSPHORYLATION-REGULATED PROTEIN"/>
    <property type="match status" value="1"/>
</dbReference>
<dbReference type="GO" id="GO:0005509">
    <property type="term" value="F:calcium ion binding"/>
    <property type="evidence" value="ECO:0007669"/>
    <property type="project" value="InterPro"/>
</dbReference>
<dbReference type="AlphaFoldDB" id="A0A671XXU0"/>
<reference evidence="1" key="2">
    <citation type="submission" date="2025-08" db="UniProtKB">
        <authorList>
            <consortium name="Ensembl"/>
        </authorList>
    </citation>
    <scope>IDENTIFICATION</scope>
</reference>
<dbReference type="InterPro" id="IPR038848">
    <property type="entry name" value="CABYR"/>
</dbReference>
<evidence type="ECO:0000313" key="1">
    <source>
        <dbReference type="Ensembl" id="ENSSAUP00010056049.1"/>
    </source>
</evidence>
<dbReference type="PANTHER" id="PTHR15494:SF0">
    <property type="entry name" value="CALCIUM-BINDING TYROSINE PHOSPHORYLATION-REGULATED PROTEIN"/>
    <property type="match status" value="1"/>
</dbReference>
<sequence length="67" mass="7838">MSARKRMPYGLKSLVECMSRAALLEQPDDIPGFLSKYVEEMMQFRGGDELRDTKEVAFNFQEQWGKF</sequence>
<keyword evidence="2" id="KW-1185">Reference proteome</keyword>
<dbReference type="SUPFAM" id="SSF47391">
    <property type="entry name" value="Dimerization-anchoring domain of cAMP-dependent PK regulatory subunit"/>
    <property type="match status" value="1"/>
</dbReference>
<dbReference type="OMA" id="YCGELLE"/>
<dbReference type="InParanoid" id="A0A671XXU0"/>
<proteinExistence type="predicted"/>
<organism evidence="1 2">
    <name type="scientific">Sparus aurata</name>
    <name type="common">Gilthead sea bream</name>
    <dbReference type="NCBI Taxonomy" id="8175"/>
    <lineage>
        <taxon>Eukaryota</taxon>
        <taxon>Metazoa</taxon>
        <taxon>Chordata</taxon>
        <taxon>Craniata</taxon>
        <taxon>Vertebrata</taxon>
        <taxon>Euteleostomi</taxon>
        <taxon>Actinopterygii</taxon>
        <taxon>Neopterygii</taxon>
        <taxon>Teleostei</taxon>
        <taxon>Neoteleostei</taxon>
        <taxon>Acanthomorphata</taxon>
        <taxon>Eupercaria</taxon>
        <taxon>Spariformes</taxon>
        <taxon>Sparidae</taxon>
        <taxon>Sparus</taxon>
    </lineage>
</organism>
<dbReference type="InterPro" id="IPR047579">
    <property type="entry name" value="DD_CABYR_SP17"/>
</dbReference>
<protein>
    <recommendedName>
        <fullName evidence="3">RIIa domain-containing protein</fullName>
    </recommendedName>
</protein>
<accession>A0A671XXU0</accession>
<name>A0A671XXU0_SPAAU</name>
<dbReference type="GeneTree" id="ENSGT01060000248756"/>